<dbReference type="InterPro" id="IPR018261">
    <property type="entry name" value="Ribosomal_bL27_CS"/>
</dbReference>
<comment type="similarity">
    <text evidence="1">Belongs to the bacterial ribosomal protein bL27 family.</text>
</comment>
<dbReference type="PRINTS" id="PR00063">
    <property type="entry name" value="RIBOSOMALL27"/>
</dbReference>
<keyword evidence="2" id="KW-0689">Ribosomal protein</keyword>
<dbReference type="GO" id="GO:0005840">
    <property type="term" value="C:ribosome"/>
    <property type="evidence" value="ECO:0007669"/>
    <property type="project" value="UniProtKB-KW"/>
</dbReference>
<dbReference type="Proteomes" id="UP001530293">
    <property type="component" value="Unassembled WGS sequence"/>
</dbReference>
<evidence type="ECO:0000256" key="3">
    <source>
        <dbReference type="ARBA" id="ARBA00023274"/>
    </source>
</evidence>
<proteinExistence type="inferred from homology"/>
<protein>
    <recommendedName>
        <fullName evidence="6">Ribosomal protein L27</fullName>
    </recommendedName>
</protein>
<evidence type="ECO:0000313" key="4">
    <source>
        <dbReference type="EMBL" id="KAL3764238.1"/>
    </source>
</evidence>
<organism evidence="4 5">
    <name type="scientific">Discostella pseudostelligera</name>
    <dbReference type="NCBI Taxonomy" id="259834"/>
    <lineage>
        <taxon>Eukaryota</taxon>
        <taxon>Sar</taxon>
        <taxon>Stramenopiles</taxon>
        <taxon>Ochrophyta</taxon>
        <taxon>Bacillariophyta</taxon>
        <taxon>Coscinodiscophyceae</taxon>
        <taxon>Thalassiosirophycidae</taxon>
        <taxon>Stephanodiscales</taxon>
        <taxon>Stephanodiscaceae</taxon>
        <taxon>Discostella</taxon>
    </lineage>
</organism>
<evidence type="ECO:0000256" key="2">
    <source>
        <dbReference type="ARBA" id="ARBA00022980"/>
    </source>
</evidence>
<dbReference type="EMBL" id="JALLBG020000108">
    <property type="protein sequence ID" value="KAL3764238.1"/>
    <property type="molecule type" value="Genomic_DNA"/>
</dbReference>
<evidence type="ECO:0000313" key="5">
    <source>
        <dbReference type="Proteomes" id="UP001530293"/>
    </source>
</evidence>
<dbReference type="NCBIfam" id="TIGR00062">
    <property type="entry name" value="L27"/>
    <property type="match status" value="1"/>
</dbReference>
<dbReference type="PROSITE" id="PS00831">
    <property type="entry name" value="RIBOSOMAL_L27"/>
    <property type="match status" value="1"/>
</dbReference>
<dbReference type="InterPro" id="IPR001684">
    <property type="entry name" value="Ribosomal_bL27"/>
</dbReference>
<dbReference type="PANTHER" id="PTHR15893">
    <property type="entry name" value="RIBOSOMAL PROTEIN L27"/>
    <property type="match status" value="1"/>
</dbReference>
<comment type="caution">
    <text evidence="4">The sequence shown here is derived from an EMBL/GenBank/DDBJ whole genome shotgun (WGS) entry which is preliminary data.</text>
</comment>
<accession>A0ABD3MK13</accession>
<dbReference type="GO" id="GO:1990904">
    <property type="term" value="C:ribonucleoprotein complex"/>
    <property type="evidence" value="ECO:0007669"/>
    <property type="project" value="UniProtKB-KW"/>
</dbReference>
<keyword evidence="3" id="KW-0687">Ribonucleoprotein</keyword>
<name>A0ABD3MK13_9STRA</name>
<keyword evidence="5" id="KW-1185">Reference proteome</keyword>
<sequence>MIGLFSRASTVSSATISCAASGRCTKIISPISPLLFRWQQPPHQLSTPNNSLISVRHATKKAGGSSNNGRDSAGRRLGIKVWPGTLAKAGSIIVRQRGKKFLVGENVGMGNDHTIFALVPGRVKMERSEKNRKRNFVHVIADES</sequence>
<gene>
    <name evidence="4" type="ORF">ACHAWU_004050</name>
</gene>
<dbReference type="SUPFAM" id="SSF110324">
    <property type="entry name" value="Ribosomal L27 protein-like"/>
    <property type="match status" value="1"/>
</dbReference>
<evidence type="ECO:0000256" key="1">
    <source>
        <dbReference type="ARBA" id="ARBA00010797"/>
    </source>
</evidence>
<dbReference type="FunFam" id="2.40.50.100:FF:000060">
    <property type="entry name" value="Apicoplast ribosomal protein L27"/>
    <property type="match status" value="1"/>
</dbReference>
<dbReference type="PANTHER" id="PTHR15893:SF0">
    <property type="entry name" value="LARGE RIBOSOMAL SUBUNIT PROTEIN BL27M"/>
    <property type="match status" value="1"/>
</dbReference>
<reference evidence="4 5" key="1">
    <citation type="submission" date="2024-10" db="EMBL/GenBank/DDBJ databases">
        <title>Updated reference genomes for cyclostephanoid diatoms.</title>
        <authorList>
            <person name="Roberts W.R."/>
            <person name="Alverson A.J."/>
        </authorList>
    </citation>
    <scope>NUCLEOTIDE SEQUENCE [LARGE SCALE GENOMIC DNA]</scope>
    <source>
        <strain evidence="4 5">AJA232-27</strain>
    </source>
</reference>
<dbReference type="PROSITE" id="PS51257">
    <property type="entry name" value="PROKAR_LIPOPROTEIN"/>
    <property type="match status" value="1"/>
</dbReference>
<dbReference type="Pfam" id="PF01016">
    <property type="entry name" value="Ribosomal_L27"/>
    <property type="match status" value="1"/>
</dbReference>
<evidence type="ECO:0008006" key="6">
    <source>
        <dbReference type="Google" id="ProtNLM"/>
    </source>
</evidence>
<dbReference type="AlphaFoldDB" id="A0ABD3MK13"/>
<dbReference type="Gene3D" id="2.40.50.100">
    <property type="match status" value="1"/>
</dbReference>